<dbReference type="GO" id="GO:0046933">
    <property type="term" value="F:proton-transporting ATP synthase activity, rotational mechanism"/>
    <property type="evidence" value="ECO:0007669"/>
    <property type="project" value="InterPro"/>
</dbReference>
<dbReference type="Pfam" id="PF02995">
    <property type="entry name" value="DUF229"/>
    <property type="match status" value="1"/>
</dbReference>
<evidence type="ECO:0000256" key="9">
    <source>
        <dbReference type="ARBA" id="ARBA00023136"/>
    </source>
</evidence>
<evidence type="ECO:0000256" key="6">
    <source>
        <dbReference type="ARBA" id="ARBA00022946"/>
    </source>
</evidence>
<keyword evidence="9" id="KW-0472">Membrane</keyword>
<dbReference type="PANTHER" id="PTHR10974:SF73">
    <property type="entry name" value="FI21235P1"/>
    <property type="match status" value="1"/>
</dbReference>
<dbReference type="InterPro" id="IPR026015">
    <property type="entry name" value="ATP_synth_OSCP/delta_N_sf"/>
</dbReference>
<dbReference type="CDD" id="cd16021">
    <property type="entry name" value="ALP_like"/>
    <property type="match status" value="1"/>
</dbReference>
<evidence type="ECO:0000256" key="5">
    <source>
        <dbReference type="ARBA" id="ARBA00022792"/>
    </source>
</evidence>
<comment type="subcellular location">
    <subcellularLocation>
        <location evidence="1">Mitochondrion inner membrane</location>
    </subcellularLocation>
</comment>
<dbReference type="InterPro" id="IPR017850">
    <property type="entry name" value="Alkaline_phosphatase_core_sf"/>
</dbReference>
<dbReference type="GO" id="GO:0005743">
    <property type="term" value="C:mitochondrial inner membrane"/>
    <property type="evidence" value="ECO:0007669"/>
    <property type="project" value="UniProtKB-SubCell"/>
</dbReference>
<name>A0A1J1INU8_9DIPT</name>
<keyword evidence="3" id="KW-0813">Transport</keyword>
<dbReference type="SUPFAM" id="SSF53649">
    <property type="entry name" value="Alkaline phosphatase-like"/>
    <property type="match status" value="1"/>
</dbReference>
<organism evidence="12 13">
    <name type="scientific">Clunio marinus</name>
    <dbReference type="NCBI Taxonomy" id="568069"/>
    <lineage>
        <taxon>Eukaryota</taxon>
        <taxon>Metazoa</taxon>
        <taxon>Ecdysozoa</taxon>
        <taxon>Arthropoda</taxon>
        <taxon>Hexapoda</taxon>
        <taxon>Insecta</taxon>
        <taxon>Pterygota</taxon>
        <taxon>Neoptera</taxon>
        <taxon>Endopterygota</taxon>
        <taxon>Diptera</taxon>
        <taxon>Nematocera</taxon>
        <taxon>Chironomoidea</taxon>
        <taxon>Chironomidae</taxon>
        <taxon>Clunio</taxon>
    </lineage>
</organism>
<dbReference type="FunFam" id="3.40.720.10:FF:000017">
    <property type="entry name" value="Predicted protein"/>
    <property type="match status" value="1"/>
</dbReference>
<dbReference type="HAMAP" id="MF_01416">
    <property type="entry name" value="ATP_synth_delta_bact"/>
    <property type="match status" value="1"/>
</dbReference>
<dbReference type="InterPro" id="IPR000711">
    <property type="entry name" value="ATPase_OSCP/dsu"/>
</dbReference>
<evidence type="ECO:0000313" key="12">
    <source>
        <dbReference type="EMBL" id="CRL01832.1"/>
    </source>
</evidence>
<evidence type="ECO:0000256" key="11">
    <source>
        <dbReference type="ARBA" id="ARBA00033369"/>
    </source>
</evidence>
<keyword evidence="6" id="KW-0809">Transit peptide</keyword>
<dbReference type="STRING" id="568069.A0A1J1INU8"/>
<sequence>MMMALKKGVKRNLLILLLFICSYLFVSYVLEGRENGDNKRKIILIEESIRSLANQGKCKVPVLPHDAPEMMKFIKNEPLLDCGTEEDWVVCSISLCAIKKRIIEAKGGFISCEFTDIIRKDDYQFEYGSTTRSTNRYLLQNSDFVEAKCKASDGSKWSGILIGIRKDVEILKRRKELKGVNVLMFGFDSLSRNAFIRTLPKSYEYLTKVLNADVLKGYNIIGDGTPQALIPLLTGFTELELPETRKRKFLSTHVNVYPMIWNQYRDAGYVTAFNEDKPDIGTFSYRLNGFDKQPTDHYMRTYYQAVQNKLKSYKKLCIGEKTRHQIMLDYTKDFLEKYNNTNPSFIFSFHAELSHDSINLISVADDDVEHWLKDMKSSGILNNTILIMMSDHGNRFAEIRNTLQGKLEERLPFFSFVFPEWFKRKYSSQYRNFQSNVDRLTTPFDIHETLQDILNVQLRGNIIRSNHNRAISLFNRIPEHRSCADAFIEPHWCSCLSWQPLNDSTSEEVLRAAKAVVDSINKFTSDYRDVCHELQLGEINWSGKLIPQKNLLRFKTNKDTDGFLADLSADTKVTNDMYQVKITTSPSNAIYESSILYDFIKNEFRTRNISSTSAVQQMIKPPIQVFGIEGRYATALFSAASKQKSLEAVEKDLVKFQSSMKQDPKLRDFIINPTIKRSLKADALNKVAAQVKFNPATGFLLEQLAENGRLMKLDAVINAFRLIMAANRGEIVCEVITAKPLDGAQRKELEAQLKKFIKPNEIIQLTAKVDPSIIGGMVVSIGDKYIDMSVASKVKKYTDLISVPV</sequence>
<protein>
    <recommendedName>
        <fullName evidence="11">Oligomycin sensitivity conferral protein</fullName>
    </recommendedName>
</protein>
<dbReference type="OrthoDB" id="413313at2759"/>
<keyword evidence="7" id="KW-0406">Ion transport</keyword>
<evidence type="ECO:0000256" key="2">
    <source>
        <dbReference type="ARBA" id="ARBA00007046"/>
    </source>
</evidence>
<dbReference type="Proteomes" id="UP000183832">
    <property type="component" value="Unassembled WGS sequence"/>
</dbReference>
<dbReference type="NCBIfam" id="TIGR01145">
    <property type="entry name" value="ATP_synt_delta"/>
    <property type="match status" value="1"/>
</dbReference>
<evidence type="ECO:0000256" key="8">
    <source>
        <dbReference type="ARBA" id="ARBA00023128"/>
    </source>
</evidence>
<accession>A0A1J1INU8</accession>
<dbReference type="EMBL" id="CVRI01000057">
    <property type="protein sequence ID" value="CRL01832.1"/>
    <property type="molecule type" value="Genomic_DNA"/>
</dbReference>
<keyword evidence="8" id="KW-0496">Mitochondrion</keyword>
<reference evidence="12 13" key="1">
    <citation type="submission" date="2015-04" db="EMBL/GenBank/DDBJ databases">
        <authorList>
            <person name="Syromyatnikov M.Y."/>
            <person name="Popov V.N."/>
        </authorList>
    </citation>
    <scope>NUCLEOTIDE SEQUENCE [LARGE SCALE GENOMIC DNA]</scope>
</reference>
<dbReference type="Gene3D" id="1.10.520.20">
    <property type="entry name" value="N-terminal domain of the delta subunit of the F1F0-ATP synthase"/>
    <property type="match status" value="1"/>
</dbReference>
<evidence type="ECO:0000313" key="13">
    <source>
        <dbReference type="Proteomes" id="UP000183832"/>
    </source>
</evidence>
<dbReference type="Pfam" id="PF00213">
    <property type="entry name" value="OSCP"/>
    <property type="match status" value="1"/>
</dbReference>
<evidence type="ECO:0000256" key="3">
    <source>
        <dbReference type="ARBA" id="ARBA00022448"/>
    </source>
</evidence>
<dbReference type="InterPro" id="IPR004245">
    <property type="entry name" value="DUF229"/>
</dbReference>
<keyword evidence="5" id="KW-0999">Mitochondrion inner membrane</keyword>
<dbReference type="FunFam" id="1.10.520.20:FF:000002">
    <property type="entry name" value="ATP synthase subunit O, mitochondrial"/>
    <property type="match status" value="1"/>
</dbReference>
<evidence type="ECO:0000256" key="7">
    <source>
        <dbReference type="ARBA" id="ARBA00023065"/>
    </source>
</evidence>
<dbReference type="Gene3D" id="3.40.720.10">
    <property type="entry name" value="Alkaline Phosphatase, subunit A"/>
    <property type="match status" value="1"/>
</dbReference>
<comment type="similarity">
    <text evidence="2">Belongs to the ATPase delta chain family.</text>
</comment>
<keyword evidence="13" id="KW-1185">Reference proteome</keyword>
<evidence type="ECO:0000256" key="10">
    <source>
        <dbReference type="ARBA" id="ARBA00023310"/>
    </source>
</evidence>
<keyword evidence="10" id="KW-0066">ATP synthesis</keyword>
<dbReference type="SUPFAM" id="SSF47928">
    <property type="entry name" value="N-terminal domain of the delta subunit of the F1F0-ATP synthase"/>
    <property type="match status" value="1"/>
</dbReference>
<evidence type="ECO:0000256" key="4">
    <source>
        <dbReference type="ARBA" id="ARBA00022781"/>
    </source>
</evidence>
<proteinExistence type="inferred from homology"/>
<dbReference type="AlphaFoldDB" id="A0A1J1INU8"/>
<evidence type="ECO:0000256" key="1">
    <source>
        <dbReference type="ARBA" id="ARBA00004273"/>
    </source>
</evidence>
<dbReference type="GO" id="GO:0005615">
    <property type="term" value="C:extracellular space"/>
    <property type="evidence" value="ECO:0007669"/>
    <property type="project" value="TreeGrafter"/>
</dbReference>
<keyword evidence="4" id="KW-0375">Hydrogen ion transport</keyword>
<dbReference type="PRINTS" id="PR00125">
    <property type="entry name" value="ATPASEDELTA"/>
</dbReference>
<gene>
    <name evidence="12" type="ORF">CLUMA_CG015153</name>
</gene>
<dbReference type="PANTHER" id="PTHR10974">
    <property type="entry name" value="FI08016P-RELATED"/>
    <property type="match status" value="1"/>
</dbReference>